<feature type="region of interest" description="Disordered" evidence="8">
    <location>
        <begin position="343"/>
        <end position="397"/>
    </location>
</feature>
<keyword evidence="4" id="KW-0812">Transmembrane</keyword>
<name>A0A7S0MZA8_9CHLO</name>
<organism evidence="9">
    <name type="scientific">Pyramimonas obovata</name>
    <dbReference type="NCBI Taxonomy" id="1411642"/>
    <lineage>
        <taxon>Eukaryota</taxon>
        <taxon>Viridiplantae</taxon>
        <taxon>Chlorophyta</taxon>
        <taxon>Pyramimonadophyceae</taxon>
        <taxon>Pyramimonadales</taxon>
        <taxon>Pyramimonadaceae</taxon>
        <taxon>Pyramimonas</taxon>
        <taxon>Pyramimonas incertae sedis</taxon>
    </lineage>
</organism>
<keyword evidence="6" id="KW-0406">Ion transport</keyword>
<dbReference type="AlphaFoldDB" id="A0A7S0MZA8"/>
<evidence type="ECO:0000256" key="7">
    <source>
        <dbReference type="ARBA" id="ARBA00023136"/>
    </source>
</evidence>
<feature type="compositionally biased region" description="Basic and acidic residues" evidence="8">
    <location>
        <begin position="383"/>
        <end position="397"/>
    </location>
</feature>
<dbReference type="EMBL" id="HBFA01005931">
    <property type="protein sequence ID" value="CAD8653605.1"/>
    <property type="molecule type" value="Transcribed_RNA"/>
</dbReference>
<evidence type="ECO:0008006" key="10">
    <source>
        <dbReference type="Google" id="ProtNLM"/>
    </source>
</evidence>
<sequence>MASPRATPNPDLSVMDGSAYARFFSQGHLFQDRVYAYDDWEKQRGFHRLAPDLLTCVRVLSCSPILAAVVYSTVISVFVHFAFTSFSSHHADYLDHIDEAYKYITFALSLLIVFKTNSSYSRWWEARKLWGRMFDWSRHLTRQVLTWFPEDDDLKAEMLRWILVASYTLRSHINPKVQEADDIARVTLTLDQYKKWRVSKHRPLTIAMAMSKLIRRSGVSDIIAVEMEQQVTIYVNCTGGCERIFKTPVPLAYTRHTARYLMIWITFLPLALWPQLDWVTCIATPFIAFLLLGLENIGVQIEEPFRILPVVMYCSAITGNLEEVMRSGGFAVELPLPTTAPSAWPDANPSFSTCRKKTDSPADNAKAPNGSSGDGSGGLQRPQHMEQQEKSMSDNNA</sequence>
<dbReference type="PANTHER" id="PTHR33281">
    <property type="entry name" value="UPF0187 PROTEIN YNEE"/>
    <property type="match status" value="1"/>
</dbReference>
<keyword evidence="2" id="KW-0813">Transport</keyword>
<keyword evidence="3" id="KW-1003">Cell membrane</keyword>
<dbReference type="Pfam" id="PF25539">
    <property type="entry name" value="Bestrophin_2"/>
    <property type="match status" value="1"/>
</dbReference>
<keyword evidence="7" id="KW-0472">Membrane</keyword>
<evidence type="ECO:0000256" key="4">
    <source>
        <dbReference type="ARBA" id="ARBA00022692"/>
    </source>
</evidence>
<evidence type="ECO:0000256" key="5">
    <source>
        <dbReference type="ARBA" id="ARBA00022989"/>
    </source>
</evidence>
<keyword evidence="5" id="KW-1133">Transmembrane helix</keyword>
<evidence type="ECO:0000256" key="8">
    <source>
        <dbReference type="SAM" id="MobiDB-lite"/>
    </source>
</evidence>
<reference evidence="9" key="1">
    <citation type="submission" date="2021-01" db="EMBL/GenBank/DDBJ databases">
        <authorList>
            <person name="Corre E."/>
            <person name="Pelletier E."/>
            <person name="Niang G."/>
            <person name="Scheremetjew M."/>
            <person name="Finn R."/>
            <person name="Kale V."/>
            <person name="Holt S."/>
            <person name="Cochrane G."/>
            <person name="Meng A."/>
            <person name="Brown T."/>
            <person name="Cohen L."/>
        </authorList>
    </citation>
    <scope>NUCLEOTIDE SEQUENCE</scope>
    <source>
        <strain evidence="9">CCMP722</strain>
    </source>
</reference>
<evidence type="ECO:0000256" key="3">
    <source>
        <dbReference type="ARBA" id="ARBA00022475"/>
    </source>
</evidence>
<evidence type="ECO:0000256" key="1">
    <source>
        <dbReference type="ARBA" id="ARBA00004651"/>
    </source>
</evidence>
<dbReference type="InterPro" id="IPR044669">
    <property type="entry name" value="YneE/VCCN1/2-like"/>
</dbReference>
<dbReference type="GO" id="GO:0005254">
    <property type="term" value="F:chloride channel activity"/>
    <property type="evidence" value="ECO:0007669"/>
    <property type="project" value="InterPro"/>
</dbReference>
<protein>
    <recommendedName>
        <fullName evidence="10">Bestrophin homolog</fullName>
    </recommendedName>
</protein>
<dbReference type="PANTHER" id="PTHR33281:SF19">
    <property type="entry name" value="VOLTAGE-DEPENDENT ANION CHANNEL-FORMING PROTEIN YNEE"/>
    <property type="match status" value="1"/>
</dbReference>
<evidence type="ECO:0000256" key="2">
    <source>
        <dbReference type="ARBA" id="ARBA00022448"/>
    </source>
</evidence>
<comment type="subcellular location">
    <subcellularLocation>
        <location evidence="1">Cell membrane</location>
        <topology evidence="1">Multi-pass membrane protein</topology>
    </subcellularLocation>
</comment>
<gene>
    <name evidence="9" type="ORF">POBO1169_LOCUS3057</name>
</gene>
<accession>A0A7S0MZA8</accession>
<evidence type="ECO:0000313" key="9">
    <source>
        <dbReference type="EMBL" id="CAD8653605.1"/>
    </source>
</evidence>
<evidence type="ECO:0000256" key="6">
    <source>
        <dbReference type="ARBA" id="ARBA00023065"/>
    </source>
</evidence>
<proteinExistence type="predicted"/>
<dbReference type="GO" id="GO:0005886">
    <property type="term" value="C:plasma membrane"/>
    <property type="evidence" value="ECO:0007669"/>
    <property type="project" value="UniProtKB-SubCell"/>
</dbReference>